<dbReference type="InterPro" id="IPR042269">
    <property type="entry name" value="Ser_carbopepase_S28_SKS"/>
</dbReference>
<keyword evidence="7" id="KW-1185">Reference proteome</keyword>
<comment type="caution">
    <text evidence="6">The sequence shown here is derived from an EMBL/GenBank/DDBJ whole genome shotgun (WGS) entry which is preliminary data.</text>
</comment>
<keyword evidence="5" id="KW-0325">Glycoprotein</keyword>
<evidence type="ECO:0000256" key="2">
    <source>
        <dbReference type="ARBA" id="ARBA00022670"/>
    </source>
</evidence>
<organism evidence="6 7">
    <name type="scientific">Pseudolycoriella hygida</name>
    <dbReference type="NCBI Taxonomy" id="35572"/>
    <lineage>
        <taxon>Eukaryota</taxon>
        <taxon>Metazoa</taxon>
        <taxon>Ecdysozoa</taxon>
        <taxon>Arthropoda</taxon>
        <taxon>Hexapoda</taxon>
        <taxon>Insecta</taxon>
        <taxon>Pterygota</taxon>
        <taxon>Neoptera</taxon>
        <taxon>Endopterygota</taxon>
        <taxon>Diptera</taxon>
        <taxon>Nematocera</taxon>
        <taxon>Sciaroidea</taxon>
        <taxon>Sciaridae</taxon>
        <taxon>Pseudolycoriella</taxon>
    </lineage>
</organism>
<evidence type="ECO:0000256" key="3">
    <source>
        <dbReference type="ARBA" id="ARBA00022729"/>
    </source>
</evidence>
<dbReference type="Gene3D" id="3.40.50.1820">
    <property type="entry name" value="alpha/beta hydrolase"/>
    <property type="match status" value="2"/>
</dbReference>
<dbReference type="GO" id="GO:0006508">
    <property type="term" value="P:proteolysis"/>
    <property type="evidence" value="ECO:0007669"/>
    <property type="project" value="UniProtKB-KW"/>
</dbReference>
<dbReference type="InterPro" id="IPR029058">
    <property type="entry name" value="AB_hydrolase_fold"/>
</dbReference>
<dbReference type="AlphaFoldDB" id="A0A9Q0N1R3"/>
<dbReference type="GO" id="GO:0008239">
    <property type="term" value="F:dipeptidyl-peptidase activity"/>
    <property type="evidence" value="ECO:0007669"/>
    <property type="project" value="TreeGrafter"/>
</dbReference>
<protein>
    <submittedName>
        <fullName evidence="6">Serine protease K12H4.7</fullName>
    </submittedName>
</protein>
<proteinExistence type="inferred from homology"/>
<dbReference type="Gene3D" id="1.20.120.980">
    <property type="entry name" value="Serine carboxypeptidase S28, SKS domain"/>
    <property type="match status" value="2"/>
</dbReference>
<evidence type="ECO:0000256" key="5">
    <source>
        <dbReference type="ARBA" id="ARBA00023180"/>
    </source>
</evidence>
<name>A0A9Q0N1R3_9DIPT</name>
<sequence>MQSNDNEHVMKQSFSSTEKFAMGKLLIFVATLTIAFAAPLEKTKVPFFKLLAPRDPFPTDIYPRPIPQNISLETIEQRLDNFDPSNLAVWEQRYYVNTNYYEPGSPIFLFLAGEWTITPYRLSYSLMHDIASEINGSLYYLEHRYYGESRPTPNVSDANLRFLTPEQALADAAHFVNFIRTSAPGAENSPIILVGGHYSASLAVWFRARYPHLSAGVWASSAPLPSVVDFDQFKVATGAAFRTVGGDSCYNALEAGFGRMHELFDAGEFDILTETFHLCDPLEPEDAAHFFSLMAEIYAILPQFEFEEFIASTCDVIVDGEGSIESIAYILENFIDVVGGQCLDIDYDSIIDAERQTEWDSSAVVVGYRQWTYQLCSQIGWFHTSGSPDQPFGDRFPADLYNAGCQAVFGESLMHDIASEINGSLYYLEHRYYGESRPTPNVSDANLRFLTPEQALADAAHFVNFIRTSAPGAENSPIILVGGHYSASLAVWFRARYPHLSAGVWASSAPLPSVVDFDQFKVATGAAFRTVGGDSCYNALEAGFGRMHELFDAGEFDILTFHLCDPLEPEDAAHFFSLMAEIYAILPQFEFEEFIASTCDVIVDGEGSIESIAYILENFIDVVGGQCLDIDYDSIIDAERQTEWDSSAVVVGYRQWTYQLCSQIGWFHTSGSPDQPFGDRFPADLYNAGCQAVFGESSCLPTYDVCLNTYGIFSMGYGNKSIYNNNLTQILQRIYKEIVKMLT</sequence>
<gene>
    <name evidence="6" type="primary">K12H4.7_0</name>
    <name evidence="6" type="ORF">Bhyg_06341</name>
</gene>
<dbReference type="EMBL" id="WJQU01000002">
    <property type="protein sequence ID" value="KAJ6641402.1"/>
    <property type="molecule type" value="Genomic_DNA"/>
</dbReference>
<evidence type="ECO:0000256" key="1">
    <source>
        <dbReference type="ARBA" id="ARBA00011079"/>
    </source>
</evidence>
<dbReference type="PANTHER" id="PTHR11010:SF5">
    <property type="entry name" value="RE36938P-RELATED"/>
    <property type="match status" value="1"/>
</dbReference>
<dbReference type="SUPFAM" id="SSF53474">
    <property type="entry name" value="alpha/beta-Hydrolases"/>
    <property type="match status" value="2"/>
</dbReference>
<reference evidence="6" key="1">
    <citation type="submission" date="2022-07" db="EMBL/GenBank/DDBJ databases">
        <authorList>
            <person name="Trinca V."/>
            <person name="Uliana J.V.C."/>
            <person name="Torres T.T."/>
            <person name="Ward R.J."/>
            <person name="Monesi N."/>
        </authorList>
    </citation>
    <scope>NUCLEOTIDE SEQUENCE</scope>
    <source>
        <strain evidence="6">HSMRA1968</strain>
        <tissue evidence="6">Whole embryos</tissue>
    </source>
</reference>
<dbReference type="OrthoDB" id="1735038at2759"/>
<dbReference type="GO" id="GO:0070008">
    <property type="term" value="F:serine-type exopeptidase activity"/>
    <property type="evidence" value="ECO:0007669"/>
    <property type="project" value="InterPro"/>
</dbReference>
<evidence type="ECO:0000256" key="4">
    <source>
        <dbReference type="ARBA" id="ARBA00022801"/>
    </source>
</evidence>
<keyword evidence="4" id="KW-0378">Hydrolase</keyword>
<dbReference type="PANTHER" id="PTHR11010">
    <property type="entry name" value="PROTEASE S28 PRO-X CARBOXYPEPTIDASE-RELATED"/>
    <property type="match status" value="1"/>
</dbReference>
<dbReference type="InterPro" id="IPR008758">
    <property type="entry name" value="Peptidase_S28"/>
</dbReference>
<evidence type="ECO:0000313" key="7">
    <source>
        <dbReference type="Proteomes" id="UP001151699"/>
    </source>
</evidence>
<keyword evidence="3" id="KW-0732">Signal</keyword>
<keyword evidence="2 6" id="KW-0645">Protease</keyword>
<dbReference type="Pfam" id="PF05577">
    <property type="entry name" value="Peptidase_S28"/>
    <property type="match status" value="2"/>
</dbReference>
<accession>A0A9Q0N1R3</accession>
<dbReference type="Proteomes" id="UP001151699">
    <property type="component" value="Chromosome B"/>
</dbReference>
<comment type="similarity">
    <text evidence="1">Belongs to the peptidase S28 family.</text>
</comment>
<evidence type="ECO:0000313" key="6">
    <source>
        <dbReference type="EMBL" id="KAJ6641402.1"/>
    </source>
</evidence>